<comment type="caution">
    <text evidence="6">The sequence shown here is derived from an EMBL/GenBank/DDBJ whole genome shotgun (WGS) entry which is preliminary data.</text>
</comment>
<dbReference type="AlphaFoldDB" id="H3NN61"/>
<evidence type="ECO:0000256" key="4">
    <source>
        <dbReference type="SAM" id="MobiDB-lite"/>
    </source>
</evidence>
<dbReference type="Gene3D" id="2.40.50.140">
    <property type="entry name" value="Nucleic acid-binding proteins"/>
    <property type="match status" value="4"/>
</dbReference>
<name>H3NN61_9FIRM</name>
<dbReference type="FunFam" id="2.40.50.140:FF:000051">
    <property type="entry name" value="RNA-binding transcriptional accessory protein"/>
    <property type="match status" value="1"/>
</dbReference>
<dbReference type="GO" id="GO:0006412">
    <property type="term" value="P:translation"/>
    <property type="evidence" value="ECO:0007669"/>
    <property type="project" value="TreeGrafter"/>
</dbReference>
<evidence type="ECO:0000256" key="3">
    <source>
        <dbReference type="ARBA" id="ARBA00023274"/>
    </source>
</evidence>
<feature type="domain" description="S1 motif" evidence="5">
    <location>
        <begin position="23"/>
        <end position="92"/>
    </location>
</feature>
<feature type="domain" description="S1 motif" evidence="5">
    <location>
        <begin position="193"/>
        <end position="261"/>
    </location>
</feature>
<protein>
    <submittedName>
        <fullName evidence="6">Ribosomal protein S1</fullName>
    </submittedName>
</protein>
<dbReference type="PRINTS" id="PR00681">
    <property type="entry name" value="RIBOSOMALS1"/>
</dbReference>
<dbReference type="InterPro" id="IPR050437">
    <property type="entry name" value="Ribos_protein_bS1-like"/>
</dbReference>
<dbReference type="GO" id="GO:0005737">
    <property type="term" value="C:cytoplasm"/>
    <property type="evidence" value="ECO:0007669"/>
    <property type="project" value="UniProtKB-ARBA"/>
</dbReference>
<organism evidence="6 7">
    <name type="scientific">Helcococcus kunzii ATCC 51366</name>
    <dbReference type="NCBI Taxonomy" id="883114"/>
    <lineage>
        <taxon>Bacteria</taxon>
        <taxon>Bacillati</taxon>
        <taxon>Bacillota</taxon>
        <taxon>Tissierellia</taxon>
        <taxon>Tissierellales</taxon>
        <taxon>Peptoniphilaceae</taxon>
        <taxon>Helcococcus</taxon>
    </lineage>
</organism>
<dbReference type="CDD" id="cd05688">
    <property type="entry name" value="S1_RPS1_repeat_ec3"/>
    <property type="match status" value="1"/>
</dbReference>
<dbReference type="InterPro" id="IPR035104">
    <property type="entry name" value="Ribosomal_protein_S1-like"/>
</dbReference>
<dbReference type="SUPFAM" id="SSF50249">
    <property type="entry name" value="Nucleic acid-binding proteins"/>
    <property type="match status" value="4"/>
</dbReference>
<feature type="domain" description="S1 motif" evidence="5">
    <location>
        <begin position="110"/>
        <end position="176"/>
    </location>
</feature>
<gene>
    <name evidence="6" type="ORF">HMPREF9709_00772</name>
</gene>
<dbReference type="PATRIC" id="fig|883114.3.peg.764"/>
<proteinExistence type="inferred from homology"/>
<dbReference type="GeneID" id="96998771"/>
<keyword evidence="7" id="KW-1185">Reference proteome</keyword>
<dbReference type="PROSITE" id="PS50126">
    <property type="entry name" value="S1"/>
    <property type="match status" value="4"/>
</dbReference>
<dbReference type="EMBL" id="AGEI01000020">
    <property type="protein sequence ID" value="EHR34465.1"/>
    <property type="molecule type" value="Genomic_DNA"/>
</dbReference>
<dbReference type="STRING" id="883114.HMPREF9709_00772"/>
<evidence type="ECO:0000313" key="7">
    <source>
        <dbReference type="Proteomes" id="UP000004191"/>
    </source>
</evidence>
<dbReference type="SMART" id="SM00316">
    <property type="entry name" value="S1"/>
    <property type="match status" value="4"/>
</dbReference>
<dbReference type="Pfam" id="PF00575">
    <property type="entry name" value="S1"/>
    <property type="match status" value="4"/>
</dbReference>
<dbReference type="GO" id="GO:0005840">
    <property type="term" value="C:ribosome"/>
    <property type="evidence" value="ECO:0007669"/>
    <property type="project" value="UniProtKB-KW"/>
</dbReference>
<keyword evidence="2 6" id="KW-0689">Ribosomal protein</keyword>
<dbReference type="CDD" id="cd05687">
    <property type="entry name" value="S1_RPS1_repeat_ec1_hs1"/>
    <property type="match status" value="1"/>
</dbReference>
<dbReference type="Proteomes" id="UP000004191">
    <property type="component" value="Unassembled WGS sequence"/>
</dbReference>
<comment type="similarity">
    <text evidence="1">Belongs to the bacterial ribosomal protein bS1 family.</text>
</comment>
<reference evidence="6 7" key="1">
    <citation type="submission" date="2012-01" db="EMBL/GenBank/DDBJ databases">
        <title>The Genome Sequence of Helcococcus kunzii ATCC 51366.</title>
        <authorList>
            <consortium name="The Broad Institute Genome Sequencing Platform"/>
            <person name="Earl A."/>
            <person name="Ward D."/>
            <person name="Feldgarden M."/>
            <person name="Gevers D."/>
            <person name="Huys G."/>
            <person name="Young S.K."/>
            <person name="Zeng Q."/>
            <person name="Gargeya S."/>
            <person name="Fitzgerald M."/>
            <person name="Haas B."/>
            <person name="Abouelleil A."/>
            <person name="Alvarado L."/>
            <person name="Arachchi H.M."/>
            <person name="Berlin A."/>
            <person name="Chapman S.B."/>
            <person name="Gearin G."/>
            <person name="Goldberg J."/>
            <person name="Griggs A."/>
            <person name="Gujja S."/>
            <person name="Hansen M."/>
            <person name="Heiman D."/>
            <person name="Howarth C."/>
            <person name="Larimer J."/>
            <person name="Lui A."/>
            <person name="MacDonald P.J.P."/>
            <person name="McCowen C."/>
            <person name="Montmayeur A."/>
            <person name="Murphy C."/>
            <person name="Neiman D."/>
            <person name="Pearson M."/>
            <person name="Priest M."/>
            <person name="Roberts A."/>
            <person name="Saif S."/>
            <person name="Shea T."/>
            <person name="Sisk P."/>
            <person name="Stolte C."/>
            <person name="Sykes S."/>
            <person name="Wortman J."/>
            <person name="Nusbaum C."/>
            <person name="Birren B."/>
        </authorList>
    </citation>
    <scope>NUCLEOTIDE SEQUENCE [LARGE SCALE GENOMIC DNA]</scope>
    <source>
        <strain evidence="6 7">ATCC 51366</strain>
    </source>
</reference>
<dbReference type="PANTHER" id="PTHR10724">
    <property type="entry name" value="30S RIBOSOMAL PROTEIN S1"/>
    <property type="match status" value="1"/>
</dbReference>
<dbReference type="GO" id="GO:0003729">
    <property type="term" value="F:mRNA binding"/>
    <property type="evidence" value="ECO:0007669"/>
    <property type="project" value="UniProtKB-ARBA"/>
</dbReference>
<feature type="domain" description="S1 motif" evidence="5">
    <location>
        <begin position="278"/>
        <end position="347"/>
    </location>
</feature>
<dbReference type="GO" id="GO:0003735">
    <property type="term" value="F:structural constituent of ribosome"/>
    <property type="evidence" value="ECO:0007669"/>
    <property type="project" value="TreeGrafter"/>
</dbReference>
<dbReference type="CDD" id="cd04465">
    <property type="entry name" value="S1_RPS1_repeat_ec2_hs2"/>
    <property type="match status" value="1"/>
</dbReference>
<evidence type="ECO:0000313" key="6">
    <source>
        <dbReference type="EMBL" id="EHR34465.1"/>
    </source>
</evidence>
<evidence type="ECO:0000259" key="5">
    <source>
        <dbReference type="PROSITE" id="PS50126"/>
    </source>
</evidence>
<sequence length="402" mass="45028">MDNISNEEFMEQVEESMVKIYPKDIVKGIVINVKEDEVFVDIKYRADGIIKTDEMSEEEAADPLKAFTIGDEIDVYVIKLDDGEGNVSLSTSRVEGLKNWKKLMDAYENGEVVKSSVKGSNSGGLVVKVMGINGFIPASQITTYFVKNFDQYIGKELDTKVINIDEKKKRVVLSSRALQEEKLDTVWETLIPDAIVTGKVVRMVDFGAFVDLGGVDGLIHISDISWDRIEKPSDALEVGQEVEVKILKANREKNRVSLGLKQLTEKPFDVFLNNHKVGDVVEGEVVNLLDFGAFLKLKEGVEGLVHVSQISTEHVEKPSDVLNVGDKMEVKILEIDEENQRISLSKRALMEPKQTEKENKVNSEKKQAPRKNNNVKNTPKVEEENTFGSNIGDLLDELNLED</sequence>
<keyword evidence="3" id="KW-0687">Ribonucleoprotein</keyword>
<dbReference type="OrthoDB" id="9804077at2"/>
<dbReference type="RefSeq" id="WP_005398126.1">
    <property type="nucleotide sequence ID" value="NZ_JH601088.1"/>
</dbReference>
<feature type="region of interest" description="Disordered" evidence="4">
    <location>
        <begin position="348"/>
        <end position="402"/>
    </location>
</feature>
<evidence type="ECO:0000256" key="2">
    <source>
        <dbReference type="ARBA" id="ARBA00022980"/>
    </source>
</evidence>
<dbReference type="InterPro" id="IPR012340">
    <property type="entry name" value="NA-bd_OB-fold"/>
</dbReference>
<dbReference type="eggNOG" id="COG0539">
    <property type="taxonomic scope" value="Bacteria"/>
</dbReference>
<dbReference type="NCBIfam" id="NF005208">
    <property type="entry name" value="PRK06676.1"/>
    <property type="match status" value="1"/>
</dbReference>
<dbReference type="InterPro" id="IPR003029">
    <property type="entry name" value="S1_domain"/>
</dbReference>
<dbReference type="HOGENOM" id="CLU_015805_4_5_9"/>
<dbReference type="PANTHER" id="PTHR10724:SF7">
    <property type="entry name" value="SMALL RIBOSOMAL SUBUNIT PROTEIN BS1C"/>
    <property type="match status" value="1"/>
</dbReference>
<evidence type="ECO:0000256" key="1">
    <source>
        <dbReference type="ARBA" id="ARBA00006767"/>
    </source>
</evidence>
<feature type="compositionally biased region" description="Basic and acidic residues" evidence="4">
    <location>
        <begin position="348"/>
        <end position="367"/>
    </location>
</feature>
<accession>H3NN61</accession>